<evidence type="ECO:0000313" key="1">
    <source>
        <dbReference type="EMBL" id="KAF0539373.1"/>
    </source>
</evidence>
<dbReference type="Proteomes" id="UP000439903">
    <property type="component" value="Unassembled WGS sequence"/>
</dbReference>
<dbReference type="OrthoDB" id="2440502at2759"/>
<name>A0A8H4AWF9_GIGMA</name>
<dbReference type="AlphaFoldDB" id="A0A8H4AWF9"/>
<reference evidence="1 2" key="1">
    <citation type="journal article" date="2019" name="Environ. Microbiol.">
        <title>At the nexus of three kingdoms: the genome of the mycorrhizal fungus Gigaspora margarita provides insights into plant, endobacterial and fungal interactions.</title>
        <authorList>
            <person name="Venice F."/>
            <person name="Ghignone S."/>
            <person name="Salvioli di Fossalunga A."/>
            <person name="Amselem J."/>
            <person name="Novero M."/>
            <person name="Xianan X."/>
            <person name="Sedzielewska Toro K."/>
            <person name="Morin E."/>
            <person name="Lipzen A."/>
            <person name="Grigoriev I.V."/>
            <person name="Henrissat B."/>
            <person name="Martin F.M."/>
            <person name="Bonfante P."/>
        </authorList>
    </citation>
    <scope>NUCLEOTIDE SEQUENCE [LARGE SCALE GENOMIC DNA]</scope>
    <source>
        <strain evidence="1 2">BEG34</strain>
    </source>
</reference>
<accession>A0A8H4AWF9</accession>
<keyword evidence="2" id="KW-1185">Reference proteome</keyword>
<organism evidence="1 2">
    <name type="scientific">Gigaspora margarita</name>
    <dbReference type="NCBI Taxonomy" id="4874"/>
    <lineage>
        <taxon>Eukaryota</taxon>
        <taxon>Fungi</taxon>
        <taxon>Fungi incertae sedis</taxon>
        <taxon>Mucoromycota</taxon>
        <taxon>Glomeromycotina</taxon>
        <taxon>Glomeromycetes</taxon>
        <taxon>Diversisporales</taxon>
        <taxon>Gigasporaceae</taxon>
        <taxon>Gigaspora</taxon>
    </lineage>
</organism>
<evidence type="ECO:0000313" key="2">
    <source>
        <dbReference type="Proteomes" id="UP000439903"/>
    </source>
</evidence>
<comment type="caution">
    <text evidence="1">The sequence shown here is derived from an EMBL/GenBank/DDBJ whole genome shotgun (WGS) entry which is preliminary data.</text>
</comment>
<proteinExistence type="predicted"/>
<dbReference type="EMBL" id="WTPW01000172">
    <property type="protein sequence ID" value="KAF0539373.1"/>
    <property type="molecule type" value="Genomic_DNA"/>
</dbReference>
<protein>
    <submittedName>
        <fullName evidence="1">Transcriptional regulator</fullName>
    </submittedName>
</protein>
<gene>
    <name evidence="1" type="ORF">F8M41_007153</name>
</gene>
<sequence length="108" mass="12447">MNVVLESPNHPAVGLKLAAMLGRGLLKEHYARVLKYGKLLPSSSSEVWVVHSTCQDDVTKDPYWPSDEELYKDLWVAHVWHNHKFLEVAIVGCWWENNQRYITGPYAI</sequence>